<feature type="region of interest" description="Disordered" evidence="1">
    <location>
        <begin position="73"/>
        <end position="96"/>
    </location>
</feature>
<evidence type="ECO:0000256" key="1">
    <source>
        <dbReference type="SAM" id="MobiDB-lite"/>
    </source>
</evidence>
<accession>A0A8X6QML3</accession>
<feature type="compositionally biased region" description="Basic and acidic residues" evidence="1">
    <location>
        <begin position="84"/>
        <end position="96"/>
    </location>
</feature>
<organism evidence="2 3">
    <name type="scientific">Nephila pilipes</name>
    <name type="common">Giant wood spider</name>
    <name type="synonym">Nephila maculata</name>
    <dbReference type="NCBI Taxonomy" id="299642"/>
    <lineage>
        <taxon>Eukaryota</taxon>
        <taxon>Metazoa</taxon>
        <taxon>Ecdysozoa</taxon>
        <taxon>Arthropoda</taxon>
        <taxon>Chelicerata</taxon>
        <taxon>Arachnida</taxon>
        <taxon>Araneae</taxon>
        <taxon>Araneomorphae</taxon>
        <taxon>Entelegynae</taxon>
        <taxon>Araneoidea</taxon>
        <taxon>Nephilidae</taxon>
        <taxon>Nephila</taxon>
    </lineage>
</organism>
<protein>
    <submittedName>
        <fullName evidence="2">Uncharacterized protein</fullName>
    </submittedName>
</protein>
<keyword evidence="3" id="KW-1185">Reference proteome</keyword>
<name>A0A8X6QML3_NEPPI</name>
<evidence type="ECO:0000313" key="2">
    <source>
        <dbReference type="EMBL" id="GFU26972.1"/>
    </source>
</evidence>
<dbReference type="Proteomes" id="UP000887013">
    <property type="component" value="Unassembled WGS sequence"/>
</dbReference>
<dbReference type="AlphaFoldDB" id="A0A8X6QML3"/>
<comment type="caution">
    <text evidence="2">The sequence shown here is derived from an EMBL/GenBank/DDBJ whole genome shotgun (WGS) entry which is preliminary data.</text>
</comment>
<gene>
    <name evidence="2" type="ORF">NPIL_115601</name>
</gene>
<proteinExistence type="predicted"/>
<reference evidence="2" key="1">
    <citation type="submission" date="2020-08" db="EMBL/GenBank/DDBJ databases">
        <title>Multicomponent nature underlies the extraordinary mechanical properties of spider dragline silk.</title>
        <authorList>
            <person name="Kono N."/>
            <person name="Nakamura H."/>
            <person name="Mori M."/>
            <person name="Yoshida Y."/>
            <person name="Ohtoshi R."/>
            <person name="Malay A.D."/>
            <person name="Moran D.A.P."/>
            <person name="Tomita M."/>
            <person name="Numata K."/>
            <person name="Arakawa K."/>
        </authorList>
    </citation>
    <scope>NUCLEOTIDE SEQUENCE</scope>
</reference>
<dbReference type="EMBL" id="BMAW01128680">
    <property type="protein sequence ID" value="GFU26972.1"/>
    <property type="molecule type" value="Genomic_DNA"/>
</dbReference>
<evidence type="ECO:0000313" key="3">
    <source>
        <dbReference type="Proteomes" id="UP000887013"/>
    </source>
</evidence>
<sequence>MQIIGRDKRPRFALSSLKKKLHIASHSEFRQQFHTGTQSRHDTVFQTLHNYYVTNRTNKRKLLTHLLSLLNPGSPSMACNPRSDSLRGREEDRKDK</sequence>